<dbReference type="PANTHER" id="PTHR33695:SF1">
    <property type="entry name" value="LIPOPROTEIN SIGNAL PEPTIDASE"/>
    <property type="match status" value="1"/>
</dbReference>
<name>A0A374NXN6_9FIRM</name>
<evidence type="ECO:0000313" key="13">
    <source>
        <dbReference type="Proteomes" id="UP000262524"/>
    </source>
</evidence>
<keyword evidence="6 9" id="KW-0378">Hydrolase</keyword>
<sequence length="177" mass="20429">MGKKAKSVVIFFVLLLIDQLTKLWAVKILKPIGSIKIIHNVLEIYYVENRGAAFGIMQNKQWFFLIITLAVLVGLLWISGKIPEEKHFVPLRACLYFVGAGAVGNMIDRVFRKYVVDFIYFSLINFPVFNVADIYVTVAAFMLVVLILFFYQEEDLNRVFSKKKEQNRAGRENGRKK</sequence>
<protein>
    <recommendedName>
        <fullName evidence="9">Lipoprotein signal peptidase</fullName>
        <ecNumber evidence="9">3.4.23.36</ecNumber>
    </recommendedName>
    <alternativeName>
        <fullName evidence="9">Prolipoprotein signal peptidase</fullName>
    </alternativeName>
    <alternativeName>
        <fullName evidence="9">Signal peptidase II</fullName>
        <shortName evidence="9">SPase II</shortName>
    </alternativeName>
</protein>
<dbReference type="Pfam" id="PF01252">
    <property type="entry name" value="Peptidase_A8"/>
    <property type="match status" value="1"/>
</dbReference>
<evidence type="ECO:0000256" key="9">
    <source>
        <dbReference type="HAMAP-Rule" id="MF_00161"/>
    </source>
</evidence>
<feature type="transmembrane region" description="Helical" evidence="9">
    <location>
        <begin position="127"/>
        <end position="151"/>
    </location>
</feature>
<keyword evidence="2 9" id="KW-1003">Cell membrane</keyword>
<evidence type="ECO:0000256" key="1">
    <source>
        <dbReference type="ARBA" id="ARBA00006139"/>
    </source>
</evidence>
<evidence type="ECO:0000256" key="4">
    <source>
        <dbReference type="ARBA" id="ARBA00022692"/>
    </source>
</evidence>
<dbReference type="Proteomes" id="UP000262524">
    <property type="component" value="Unassembled WGS sequence"/>
</dbReference>
<organism evidence="12 13">
    <name type="scientific">Anaerobutyricum hallii</name>
    <dbReference type="NCBI Taxonomy" id="39488"/>
    <lineage>
        <taxon>Bacteria</taxon>
        <taxon>Bacillati</taxon>
        <taxon>Bacillota</taxon>
        <taxon>Clostridia</taxon>
        <taxon>Lachnospirales</taxon>
        <taxon>Lachnospiraceae</taxon>
        <taxon>Anaerobutyricum</taxon>
    </lineage>
</organism>
<keyword evidence="4 9" id="KW-0812">Transmembrane</keyword>
<gene>
    <name evidence="9 12" type="primary">lspA</name>
    <name evidence="12" type="ORF">DXD91_01005</name>
</gene>
<dbReference type="HAMAP" id="MF_00161">
    <property type="entry name" value="LspA"/>
    <property type="match status" value="1"/>
</dbReference>
<feature type="transmembrane region" description="Helical" evidence="9">
    <location>
        <begin position="61"/>
        <end position="78"/>
    </location>
</feature>
<dbReference type="NCBIfam" id="TIGR00077">
    <property type="entry name" value="lspA"/>
    <property type="match status" value="1"/>
</dbReference>
<evidence type="ECO:0000256" key="10">
    <source>
        <dbReference type="RuleBase" id="RU000594"/>
    </source>
</evidence>
<dbReference type="GO" id="GO:0004190">
    <property type="term" value="F:aspartic-type endopeptidase activity"/>
    <property type="evidence" value="ECO:0007669"/>
    <property type="project" value="UniProtKB-UniRule"/>
</dbReference>
<feature type="transmembrane region" description="Helical" evidence="9">
    <location>
        <begin position="90"/>
        <end position="107"/>
    </location>
</feature>
<dbReference type="GO" id="GO:0006508">
    <property type="term" value="P:proteolysis"/>
    <property type="evidence" value="ECO:0007669"/>
    <property type="project" value="UniProtKB-KW"/>
</dbReference>
<comment type="catalytic activity">
    <reaction evidence="9 10">
        <text>Release of signal peptides from bacterial membrane prolipoproteins. Hydrolyzes -Xaa-Yaa-Zaa-|-(S,diacylglyceryl)Cys-, in which Xaa is hydrophobic (preferably Leu), and Yaa (Ala or Ser) and Zaa (Gly or Ala) have small, neutral side chains.</text>
        <dbReference type="EC" id="3.4.23.36"/>
    </reaction>
</comment>
<dbReference type="InterPro" id="IPR001872">
    <property type="entry name" value="Peptidase_A8"/>
</dbReference>
<comment type="caution">
    <text evidence="9">Lacks conserved residue(s) required for the propagation of feature annotation.</text>
</comment>
<keyword evidence="8 9" id="KW-0472">Membrane</keyword>
<feature type="active site" evidence="9">
    <location>
        <position position="117"/>
    </location>
</feature>
<evidence type="ECO:0000256" key="2">
    <source>
        <dbReference type="ARBA" id="ARBA00022475"/>
    </source>
</evidence>
<reference evidence="12 13" key="1">
    <citation type="submission" date="2018-08" db="EMBL/GenBank/DDBJ databases">
        <title>A genome reference for cultivated species of the human gut microbiota.</title>
        <authorList>
            <person name="Zou Y."/>
            <person name="Xue W."/>
            <person name="Luo G."/>
        </authorList>
    </citation>
    <scope>NUCLEOTIDE SEQUENCE [LARGE SCALE GENOMIC DNA]</scope>
    <source>
        <strain evidence="12 13">TM10-1AC</strain>
    </source>
</reference>
<dbReference type="PROSITE" id="PS00855">
    <property type="entry name" value="SPASE_II"/>
    <property type="match status" value="1"/>
</dbReference>
<dbReference type="EC" id="3.4.23.36" evidence="9"/>
<keyword evidence="3 9" id="KW-0645">Protease</keyword>
<comment type="pathway">
    <text evidence="9">Protein modification; lipoprotein biosynthesis (signal peptide cleavage).</text>
</comment>
<proteinExistence type="inferred from homology"/>
<dbReference type="GO" id="GO:0005886">
    <property type="term" value="C:plasma membrane"/>
    <property type="evidence" value="ECO:0007669"/>
    <property type="project" value="UniProtKB-SubCell"/>
</dbReference>
<keyword evidence="7 9" id="KW-1133">Transmembrane helix</keyword>
<comment type="similarity">
    <text evidence="1 9 11">Belongs to the peptidase A8 family.</text>
</comment>
<dbReference type="AlphaFoldDB" id="A0A374NXN6"/>
<evidence type="ECO:0000313" key="12">
    <source>
        <dbReference type="EMBL" id="RGI92424.1"/>
    </source>
</evidence>
<keyword evidence="5 9" id="KW-0064">Aspartyl protease</keyword>
<dbReference type="EMBL" id="QSOE01000003">
    <property type="protein sequence ID" value="RGI92424.1"/>
    <property type="molecule type" value="Genomic_DNA"/>
</dbReference>
<comment type="function">
    <text evidence="9 10">This protein specifically catalyzes the removal of signal peptides from prolipoproteins.</text>
</comment>
<dbReference type="UniPathway" id="UPA00665"/>
<dbReference type="RefSeq" id="WP_117981873.1">
    <property type="nucleotide sequence ID" value="NZ_JAGZPO010000005.1"/>
</dbReference>
<evidence type="ECO:0000256" key="5">
    <source>
        <dbReference type="ARBA" id="ARBA00022750"/>
    </source>
</evidence>
<feature type="active site" evidence="9">
    <location>
        <position position="133"/>
    </location>
</feature>
<dbReference type="PRINTS" id="PR00781">
    <property type="entry name" value="LIPOSIGPTASE"/>
</dbReference>
<evidence type="ECO:0000256" key="3">
    <source>
        <dbReference type="ARBA" id="ARBA00022670"/>
    </source>
</evidence>
<dbReference type="PANTHER" id="PTHR33695">
    <property type="entry name" value="LIPOPROTEIN SIGNAL PEPTIDASE"/>
    <property type="match status" value="1"/>
</dbReference>
<comment type="subcellular location">
    <subcellularLocation>
        <location evidence="9">Cell membrane</location>
        <topology evidence="9">Multi-pass membrane protein</topology>
    </subcellularLocation>
</comment>
<evidence type="ECO:0000256" key="8">
    <source>
        <dbReference type="ARBA" id="ARBA00023136"/>
    </source>
</evidence>
<comment type="caution">
    <text evidence="12">The sequence shown here is derived from an EMBL/GenBank/DDBJ whole genome shotgun (WGS) entry which is preliminary data.</text>
</comment>
<evidence type="ECO:0000256" key="7">
    <source>
        <dbReference type="ARBA" id="ARBA00022989"/>
    </source>
</evidence>
<evidence type="ECO:0000256" key="11">
    <source>
        <dbReference type="RuleBase" id="RU004181"/>
    </source>
</evidence>
<evidence type="ECO:0000256" key="6">
    <source>
        <dbReference type="ARBA" id="ARBA00022801"/>
    </source>
</evidence>
<accession>A0A374NXN6</accession>